<feature type="transmembrane region" description="Helical" evidence="4">
    <location>
        <begin position="247"/>
        <end position="271"/>
    </location>
</feature>
<keyword evidence="4" id="KW-0812">Transmembrane</keyword>
<keyword evidence="5" id="KW-0732">Signal</keyword>
<dbReference type="AlphaFoldDB" id="A0A1I1VL45"/>
<dbReference type="CDD" id="cd02968">
    <property type="entry name" value="SCO"/>
    <property type="match status" value="1"/>
</dbReference>
<dbReference type="GO" id="GO:0046872">
    <property type="term" value="F:metal ion binding"/>
    <property type="evidence" value="ECO:0007669"/>
    <property type="project" value="UniProtKB-KW"/>
</dbReference>
<accession>A0A1I1VL45</accession>
<evidence type="ECO:0000313" key="7">
    <source>
        <dbReference type="Proteomes" id="UP000199400"/>
    </source>
</evidence>
<evidence type="ECO:0000256" key="5">
    <source>
        <dbReference type="SAM" id="SignalP"/>
    </source>
</evidence>
<dbReference type="Proteomes" id="UP000199400">
    <property type="component" value="Unassembled WGS sequence"/>
</dbReference>
<feature type="binding site" evidence="2">
    <location>
        <position position="90"/>
    </location>
    <ligand>
        <name>Cu cation</name>
        <dbReference type="ChEBI" id="CHEBI:23378"/>
    </ligand>
</feature>
<protein>
    <submittedName>
        <fullName evidence="6">Protein SCO1/2</fullName>
    </submittedName>
</protein>
<dbReference type="Gene3D" id="3.40.30.10">
    <property type="entry name" value="Glutaredoxin"/>
    <property type="match status" value="1"/>
</dbReference>
<proteinExistence type="inferred from homology"/>
<feature type="disulfide bond" description="Redox-active" evidence="3">
    <location>
        <begin position="90"/>
        <end position="94"/>
    </location>
</feature>
<dbReference type="Pfam" id="PF02630">
    <property type="entry name" value="SCO1-SenC"/>
    <property type="match status" value="1"/>
</dbReference>
<feature type="signal peptide" evidence="5">
    <location>
        <begin position="1"/>
        <end position="24"/>
    </location>
</feature>
<feature type="binding site" evidence="2">
    <location>
        <position position="94"/>
    </location>
    <ligand>
        <name>Cu cation</name>
        <dbReference type="ChEBI" id="CHEBI:23378"/>
    </ligand>
</feature>
<dbReference type="OrthoDB" id="9786756at2"/>
<evidence type="ECO:0000256" key="1">
    <source>
        <dbReference type="ARBA" id="ARBA00010996"/>
    </source>
</evidence>
<dbReference type="PANTHER" id="PTHR12151:SF8">
    <property type="entry name" value="THIOREDOXIN DOMAIN-CONTAINING PROTEIN"/>
    <property type="match status" value="1"/>
</dbReference>
<dbReference type="PANTHER" id="PTHR12151">
    <property type="entry name" value="ELECTRON TRANSPORT PROTIN SCO1/SENC FAMILY MEMBER"/>
    <property type="match status" value="1"/>
</dbReference>
<organism evidence="6 7">
    <name type="scientific">Nannocystis exedens</name>
    <dbReference type="NCBI Taxonomy" id="54"/>
    <lineage>
        <taxon>Bacteria</taxon>
        <taxon>Pseudomonadati</taxon>
        <taxon>Myxococcota</taxon>
        <taxon>Polyangia</taxon>
        <taxon>Nannocystales</taxon>
        <taxon>Nannocystaceae</taxon>
        <taxon>Nannocystis</taxon>
    </lineage>
</organism>
<reference evidence="7" key="1">
    <citation type="submission" date="2016-10" db="EMBL/GenBank/DDBJ databases">
        <authorList>
            <person name="Varghese N."/>
            <person name="Submissions S."/>
        </authorList>
    </citation>
    <scope>NUCLEOTIDE SEQUENCE [LARGE SCALE GENOMIC DNA]</scope>
    <source>
        <strain evidence="7">ATCC 25963</strain>
    </source>
</reference>
<feature type="binding site" evidence="2">
    <location>
        <position position="184"/>
    </location>
    <ligand>
        <name>Cu cation</name>
        <dbReference type="ChEBI" id="CHEBI:23378"/>
    </ligand>
</feature>
<evidence type="ECO:0000256" key="4">
    <source>
        <dbReference type="SAM" id="Phobius"/>
    </source>
</evidence>
<keyword evidence="4" id="KW-0472">Membrane</keyword>
<gene>
    <name evidence="6" type="ORF">SAMN02745121_01743</name>
</gene>
<keyword evidence="4" id="KW-1133">Transmembrane helix</keyword>
<sequence length="279" mass="30468">MSCRIPATCLAAALAFGSAAGVRAAPSDAQQAGSNQVLAPAMTAIDVDEHLGLDIDRGLSFVDHTGKRVTLGDYLDGKRPVLVTMNYFRCPVLCNVQLNELTDALHKLDWTPGDEHFRVVTVSIDPRETPELAGPKRQNHLNSLGRGDDVDWAFLTGDALNVRLLAAQLGISYTYDPEQDQYAHPAVIAFLSPEGKIARYVYGLSYNPNDLKFGLLEASEGRVGSTIDRLILSCFHYDATLGRYGPFAFGLMRIAGAVTVLLIGTTLLVYWRRERRATA</sequence>
<keyword evidence="7" id="KW-1185">Reference proteome</keyword>
<dbReference type="InterPro" id="IPR003782">
    <property type="entry name" value="SCO1/SenC"/>
</dbReference>
<evidence type="ECO:0000256" key="2">
    <source>
        <dbReference type="PIRSR" id="PIRSR603782-1"/>
    </source>
</evidence>
<feature type="chain" id="PRO_5011481191" evidence="5">
    <location>
        <begin position="25"/>
        <end position="279"/>
    </location>
</feature>
<dbReference type="SUPFAM" id="SSF52833">
    <property type="entry name" value="Thioredoxin-like"/>
    <property type="match status" value="1"/>
</dbReference>
<name>A0A1I1VL45_9BACT</name>
<keyword evidence="2" id="KW-0186">Copper</keyword>
<dbReference type="EMBL" id="FOMX01000005">
    <property type="protein sequence ID" value="SFD83651.1"/>
    <property type="molecule type" value="Genomic_DNA"/>
</dbReference>
<comment type="similarity">
    <text evidence="1">Belongs to the SCO1/2 family.</text>
</comment>
<evidence type="ECO:0000313" key="6">
    <source>
        <dbReference type="EMBL" id="SFD83651.1"/>
    </source>
</evidence>
<dbReference type="STRING" id="54.SAMN02745121_01743"/>
<keyword evidence="3" id="KW-1015">Disulfide bond</keyword>
<evidence type="ECO:0000256" key="3">
    <source>
        <dbReference type="PIRSR" id="PIRSR603782-2"/>
    </source>
</evidence>
<dbReference type="InterPro" id="IPR036249">
    <property type="entry name" value="Thioredoxin-like_sf"/>
</dbReference>
<dbReference type="RefSeq" id="WP_143140340.1">
    <property type="nucleotide sequence ID" value="NZ_FOMX01000005.1"/>
</dbReference>
<keyword evidence="2" id="KW-0479">Metal-binding</keyword>